<keyword evidence="14" id="KW-1185">Reference proteome</keyword>
<dbReference type="PANTHER" id="PTHR12046">
    <property type="entry name" value="HISTONE ACETYLTRANSFERASE TYPE B CATALYTIC SUBUNIT"/>
    <property type="match status" value="1"/>
</dbReference>
<dbReference type="AlphaFoldDB" id="C5FN87"/>
<dbReference type="Pfam" id="PF10394">
    <property type="entry name" value="Hat1_N"/>
    <property type="match status" value="1"/>
</dbReference>
<dbReference type="STRING" id="554155.C5FN87"/>
<evidence type="ECO:0000313" key="13">
    <source>
        <dbReference type="EMBL" id="EEQ31323.1"/>
    </source>
</evidence>
<comment type="catalytic activity">
    <reaction evidence="6 7">
        <text>L-lysyl-[protein] + acetyl-CoA = N(6)-acetyl-L-lysyl-[protein] + CoA + H(+)</text>
        <dbReference type="Rhea" id="RHEA:45948"/>
        <dbReference type="Rhea" id="RHEA-COMP:9752"/>
        <dbReference type="Rhea" id="RHEA-COMP:10731"/>
        <dbReference type="ChEBI" id="CHEBI:15378"/>
        <dbReference type="ChEBI" id="CHEBI:29969"/>
        <dbReference type="ChEBI" id="CHEBI:57287"/>
        <dbReference type="ChEBI" id="CHEBI:57288"/>
        <dbReference type="ChEBI" id="CHEBI:61930"/>
        <dbReference type="EC" id="2.3.1.48"/>
    </reaction>
</comment>
<dbReference type="GO" id="GO:0005737">
    <property type="term" value="C:cytoplasm"/>
    <property type="evidence" value="ECO:0007669"/>
    <property type="project" value="UniProtKB-SubCell"/>
</dbReference>
<evidence type="ECO:0000256" key="8">
    <source>
        <dbReference type="PIRSR" id="PIRSR038084-1"/>
    </source>
</evidence>
<dbReference type="Pfam" id="PF21184">
    <property type="entry name" value="HAT1_C_fung"/>
    <property type="match status" value="1"/>
</dbReference>
<dbReference type="GO" id="GO:0031509">
    <property type="term" value="P:subtelomeric heterochromatin formation"/>
    <property type="evidence" value="ECO:0007669"/>
    <property type="project" value="InterPro"/>
</dbReference>
<dbReference type="VEuPathDB" id="FungiDB:MCYG_04142"/>
<feature type="domain" description="Histone acetyl transferase HAT1 N-terminal" evidence="12">
    <location>
        <begin position="7"/>
        <end position="166"/>
    </location>
</feature>
<proteinExistence type="inferred from homology"/>
<dbReference type="GO" id="GO:0005634">
    <property type="term" value="C:nucleus"/>
    <property type="evidence" value="ECO:0007669"/>
    <property type="project" value="UniProtKB-SubCell"/>
</dbReference>
<evidence type="ECO:0000259" key="12">
    <source>
        <dbReference type="Pfam" id="PF10394"/>
    </source>
</evidence>
<feature type="binding site" evidence="9">
    <location>
        <begin position="254"/>
        <end position="256"/>
    </location>
    <ligand>
        <name>acetyl-CoA</name>
        <dbReference type="ChEBI" id="CHEBI:57288"/>
    </ligand>
</feature>
<evidence type="ECO:0000256" key="6">
    <source>
        <dbReference type="ARBA" id="ARBA00048017"/>
    </source>
</evidence>
<dbReference type="Gene3D" id="3.90.360.10">
    <property type="entry name" value="Histone acetyl transferase 1 (HAT1), N-terminal domain"/>
    <property type="match status" value="1"/>
</dbReference>
<dbReference type="Gene3D" id="3.40.630.30">
    <property type="match status" value="1"/>
</dbReference>
<dbReference type="eggNOG" id="KOG2696">
    <property type="taxonomic scope" value="Eukaryota"/>
</dbReference>
<feature type="compositionally biased region" description="Acidic residues" evidence="11">
    <location>
        <begin position="479"/>
        <end position="488"/>
    </location>
</feature>
<comment type="function">
    <text evidence="7">Catalytic component of the histone acetylase B (HAT-B) complex. Has intrinsic substrate specificity that modifies lysine in recognition sequence GXGKXG. Involved in DNA double-strand break repair.</text>
</comment>
<dbReference type="Proteomes" id="UP000002035">
    <property type="component" value="Unassembled WGS sequence"/>
</dbReference>
<comment type="similarity">
    <text evidence="1 7">Belongs to the HAT1 family.</text>
</comment>
<accession>C5FN87</accession>
<keyword evidence="5 7" id="KW-0012">Acyltransferase</keyword>
<gene>
    <name evidence="13" type="ORF">MCYG_04142</name>
</gene>
<dbReference type="HOGENOM" id="CLU_036024_2_1_1"/>
<feature type="region of interest" description="Disordered" evidence="11">
    <location>
        <begin position="463"/>
        <end position="524"/>
    </location>
</feature>
<dbReference type="RefSeq" id="XP_002846405.1">
    <property type="nucleotide sequence ID" value="XM_002846359.1"/>
</dbReference>
<feature type="compositionally biased region" description="Basic and acidic residues" evidence="11">
    <location>
        <begin position="463"/>
        <end position="478"/>
    </location>
</feature>
<dbReference type="EMBL" id="DS995704">
    <property type="protein sequence ID" value="EEQ31323.1"/>
    <property type="molecule type" value="Genomic_DNA"/>
</dbReference>
<evidence type="ECO:0000256" key="1">
    <source>
        <dbReference type="ARBA" id="ARBA00010543"/>
    </source>
</evidence>
<dbReference type="OrthoDB" id="10253098at2759"/>
<comment type="subunit">
    <text evidence="7">Component of the HAT-B complex composed of at least HAT1 and HAT2. The HAT-B complex binds to histone H4 tail.</text>
</comment>
<feature type="binding site" evidence="9">
    <location>
        <position position="292"/>
    </location>
    <ligand>
        <name>acetyl-CoA</name>
        <dbReference type="ChEBI" id="CHEBI:57288"/>
    </ligand>
</feature>
<organism evidence="13 14">
    <name type="scientific">Arthroderma otae (strain ATCC MYA-4605 / CBS 113480)</name>
    <name type="common">Microsporum canis</name>
    <dbReference type="NCBI Taxonomy" id="554155"/>
    <lineage>
        <taxon>Eukaryota</taxon>
        <taxon>Fungi</taxon>
        <taxon>Dikarya</taxon>
        <taxon>Ascomycota</taxon>
        <taxon>Pezizomycotina</taxon>
        <taxon>Eurotiomycetes</taxon>
        <taxon>Eurotiomycetidae</taxon>
        <taxon>Onygenales</taxon>
        <taxon>Arthrodermataceae</taxon>
        <taxon>Microsporum</taxon>
    </lineage>
</organism>
<sequence>MDKQNEWTCDANDAVEISMVQPAEDGQKLTTLSTFYPQFTYPIFGDEETIFGYRKLNIRLRFTAHDLQSHVHISYDEKFKQVEDISAADLLGILKPCLPEASFSTFDEFRQRINQDDAAKFTPPGKLVHSYSRDDRDYEIWAGSLADPEVRKVLDRIQIFVSFFIEGGTPIETEDFDWTLERWIIYFVYEKHRKPSNPKASRYSFAGYATTYRWYFYHPKSSSDAKLGIESKTEDAFDSFPLSKIPARLRIAQFLIIKPHQHAGHGSQLYRTIQKACLDDPTIFELTIEDPNESFDALRDSNDYHTLKPEFIKHNVTINPDPLPTTSSSGTSSSKPPKHPRVMPTSLLIPTKALDELRQEFKIAPTQFAHLVEMYLLSKIPETHRGAENVNMTRLTSQKSRLQNEHDRRYYWWRMLVKQRLYKRHRDMLIQIDKDERVTKLNETLQNVEEGYDVLLKAFDERASQKQNETEKGKRREQEEDNDGEDETPVSMKKKQSKRKFTIEDGDESEEPRPRNGSAKKAKI</sequence>
<evidence type="ECO:0000313" key="14">
    <source>
        <dbReference type="Proteomes" id="UP000002035"/>
    </source>
</evidence>
<keyword evidence="7" id="KW-0963">Cytoplasm</keyword>
<evidence type="ECO:0000256" key="5">
    <source>
        <dbReference type="ARBA" id="ARBA00023315"/>
    </source>
</evidence>
<feature type="binding site" evidence="9">
    <location>
        <begin position="261"/>
        <end position="267"/>
    </location>
    <ligand>
        <name>acetyl-CoA</name>
        <dbReference type="ChEBI" id="CHEBI:57288"/>
    </ligand>
</feature>
<dbReference type="InterPro" id="IPR016181">
    <property type="entry name" value="Acyl_CoA_acyltransferase"/>
</dbReference>
<comment type="subcellular location">
    <subcellularLocation>
        <location evidence="7">Cytoplasm</location>
    </subcellularLocation>
    <subcellularLocation>
        <location evidence="7">Nucleus</location>
    </subcellularLocation>
</comment>
<dbReference type="InterPro" id="IPR037113">
    <property type="entry name" value="Hat1_N_sf"/>
</dbReference>
<evidence type="ECO:0000256" key="10">
    <source>
        <dbReference type="PIRSR" id="PIRSR038084-3"/>
    </source>
</evidence>
<dbReference type="OMA" id="WTCDAND"/>
<name>C5FN87_ARTOC</name>
<dbReference type="InterPro" id="IPR017380">
    <property type="entry name" value="Hist_AcTrfase_B-typ_cat-su"/>
</dbReference>
<dbReference type="GO" id="GO:0004402">
    <property type="term" value="F:histone acetyltransferase activity"/>
    <property type="evidence" value="ECO:0007669"/>
    <property type="project" value="UniProtKB-UniRule"/>
</dbReference>
<feature type="region of interest" description="Interaction with histone H4 N-terminus" evidence="9">
    <location>
        <begin position="46"/>
        <end position="48"/>
    </location>
</feature>
<feature type="site" description="Interaction with histone H4 N-terminus" evidence="10">
    <location>
        <position position="178"/>
    </location>
</feature>
<feature type="active site" description="Proton donor/acceptor" evidence="8">
    <location>
        <position position="289"/>
    </location>
</feature>
<evidence type="ECO:0000256" key="3">
    <source>
        <dbReference type="ARBA" id="ARBA00021268"/>
    </source>
</evidence>
<dbReference type="EC" id="2.3.1.48" evidence="2 7"/>
<reference evidence="14" key="1">
    <citation type="journal article" date="2012" name="MBio">
        <title>Comparative genome analysis of Trichophyton rubrum and related dermatophytes reveals candidate genes involved in infection.</title>
        <authorList>
            <person name="Martinez D.A."/>
            <person name="Oliver B.G."/>
            <person name="Graeser Y."/>
            <person name="Goldberg J.M."/>
            <person name="Li W."/>
            <person name="Martinez-Rossi N.M."/>
            <person name="Monod M."/>
            <person name="Shelest E."/>
            <person name="Barton R.C."/>
            <person name="Birch E."/>
            <person name="Brakhage A.A."/>
            <person name="Chen Z."/>
            <person name="Gurr S.J."/>
            <person name="Heiman D."/>
            <person name="Heitman J."/>
            <person name="Kosti I."/>
            <person name="Rossi A."/>
            <person name="Saif S."/>
            <person name="Samalova M."/>
            <person name="Saunders C.W."/>
            <person name="Shea T."/>
            <person name="Summerbell R.C."/>
            <person name="Xu J."/>
            <person name="Young S."/>
            <person name="Zeng Q."/>
            <person name="Birren B.W."/>
            <person name="Cuomo C.A."/>
            <person name="White T.C."/>
        </authorList>
    </citation>
    <scope>NUCLEOTIDE SEQUENCE [LARGE SCALE GENOMIC DNA]</scope>
    <source>
        <strain evidence="14">ATCC MYA-4605 / CBS 113480</strain>
    </source>
</reference>
<evidence type="ECO:0000256" key="9">
    <source>
        <dbReference type="PIRSR" id="PIRSR038084-2"/>
    </source>
</evidence>
<dbReference type="GO" id="GO:0000781">
    <property type="term" value="C:chromosome, telomeric region"/>
    <property type="evidence" value="ECO:0007669"/>
    <property type="project" value="GOC"/>
</dbReference>
<dbReference type="SUPFAM" id="SSF55729">
    <property type="entry name" value="Acyl-CoA N-acyltransferases (Nat)"/>
    <property type="match status" value="1"/>
</dbReference>
<keyword evidence="7" id="KW-0539">Nucleus</keyword>
<evidence type="ECO:0000256" key="11">
    <source>
        <dbReference type="SAM" id="MobiDB-lite"/>
    </source>
</evidence>
<feature type="compositionally biased region" description="Low complexity" evidence="11">
    <location>
        <begin position="324"/>
        <end position="335"/>
    </location>
</feature>
<dbReference type="PIRSF" id="PIRSF038084">
    <property type="entry name" value="HAT-B_cat"/>
    <property type="match status" value="1"/>
</dbReference>
<evidence type="ECO:0000256" key="7">
    <source>
        <dbReference type="PIRNR" id="PIRNR038084"/>
    </source>
</evidence>
<evidence type="ECO:0000256" key="4">
    <source>
        <dbReference type="ARBA" id="ARBA00022679"/>
    </source>
</evidence>
<dbReference type="InterPro" id="IPR019467">
    <property type="entry name" value="Hat1_N"/>
</dbReference>
<evidence type="ECO:0000256" key="2">
    <source>
        <dbReference type="ARBA" id="ARBA00013184"/>
    </source>
</evidence>
<dbReference type="GeneID" id="9224474"/>
<feature type="region of interest" description="Disordered" evidence="11">
    <location>
        <begin position="315"/>
        <end position="344"/>
    </location>
</feature>
<protein>
    <recommendedName>
        <fullName evidence="3 7">Histone acetyltransferase type B catalytic subunit</fullName>
        <ecNumber evidence="2 7">2.3.1.48</ecNumber>
    </recommendedName>
</protein>
<keyword evidence="4 7" id="KW-0808">Transferase</keyword>
<feature type="region of interest" description="Interaction with histone H4 N-terminus" evidence="9">
    <location>
        <begin position="212"/>
        <end position="214"/>
    </location>
</feature>